<keyword evidence="2" id="KW-0067">ATP-binding</keyword>
<dbReference type="CDD" id="cd00009">
    <property type="entry name" value="AAA"/>
    <property type="match status" value="1"/>
</dbReference>
<reference evidence="8 9" key="1">
    <citation type="submission" date="2019-05" db="EMBL/GenBank/DDBJ databases">
        <title>Psychrobacillus vulpis sp. nov., a new species isolated from feces of a red fox that inhabits in The Tablas de Daimiel Natural Park, Albacete, Spain.</title>
        <authorList>
            <person name="Rodriguez M."/>
            <person name="Reina J.C."/>
            <person name="Bejar V."/>
            <person name="Llamas I."/>
        </authorList>
    </citation>
    <scope>NUCLEOTIDE SEQUENCE [LARGE SCALE GENOMIC DNA]</scope>
    <source>
        <strain evidence="8 9">NEAU-3TGS17</strain>
    </source>
</reference>
<dbReference type="Gene3D" id="1.10.10.60">
    <property type="entry name" value="Homeodomain-like"/>
    <property type="match status" value="1"/>
</dbReference>
<dbReference type="InterPro" id="IPR003593">
    <property type="entry name" value="AAA+_ATPase"/>
</dbReference>
<evidence type="ECO:0000256" key="3">
    <source>
        <dbReference type="ARBA" id="ARBA00023015"/>
    </source>
</evidence>
<dbReference type="RefSeq" id="WP_142538740.1">
    <property type="nucleotide sequence ID" value="NZ_BMIE01000005.1"/>
</dbReference>
<dbReference type="GO" id="GO:0003677">
    <property type="term" value="F:DNA binding"/>
    <property type="evidence" value="ECO:0007669"/>
    <property type="project" value="UniProtKB-KW"/>
</dbReference>
<sequence length="445" mass="50218">MRIYSNKWWEQVITSINDGILVIDEFEKVLFINPEYSRITGVGKEIIGKLLSAYRPGAQLPSTLKDGKTRVGVYREINGRAYVVDMAPIEDNGKIIGAVSVCKSINEVKELSNELNKKVRQVIELQEKISTLSSVKYTFDQIITQSAEMIDNKNIAKKIADSNLPVLLIGESGTGKELFSQSIHEASDRRNHPFIAVNCATIPDTLIESELFGYVDGAFTSAKKGGKVGLFEMANKGTLFLDEIGDLSYNVQANLLRVLQEGTVRRIGASTEIDVDVRIIAATHQDLNQMAQKNKFRQDLYFRLNVAHLTIPPLRNRREDIPFLVERFLPPNYRLSKDVMQFLQSYSWPGNVRELKNMLSYASCLADNGIIEMDHLPEVMKNQIIEDNIQTDGTLKSVVASAEARYIKQMLMQYEKNIEGRTLVANNLGISLASLYNKIRKYELE</sequence>
<dbReference type="InterPro" id="IPR058031">
    <property type="entry name" value="AAA_lid_NorR"/>
</dbReference>
<evidence type="ECO:0000256" key="5">
    <source>
        <dbReference type="ARBA" id="ARBA00023163"/>
    </source>
</evidence>
<feature type="domain" description="PAS" evidence="7">
    <location>
        <begin position="5"/>
        <end position="45"/>
    </location>
</feature>
<dbReference type="Gene3D" id="3.40.50.300">
    <property type="entry name" value="P-loop containing nucleotide triphosphate hydrolases"/>
    <property type="match status" value="1"/>
</dbReference>
<dbReference type="PROSITE" id="PS00688">
    <property type="entry name" value="SIGMA54_INTERACT_3"/>
    <property type="match status" value="1"/>
</dbReference>
<dbReference type="SUPFAM" id="SSF55785">
    <property type="entry name" value="PYP-like sensor domain (PAS domain)"/>
    <property type="match status" value="1"/>
</dbReference>
<dbReference type="SUPFAM" id="SSF52540">
    <property type="entry name" value="P-loop containing nucleoside triphosphate hydrolases"/>
    <property type="match status" value="1"/>
</dbReference>
<keyword evidence="3" id="KW-0805">Transcription regulation</keyword>
<dbReference type="InterPro" id="IPR000014">
    <property type="entry name" value="PAS"/>
</dbReference>
<name>A0A544T8X3_9BACI</name>
<dbReference type="AlphaFoldDB" id="A0A544T8X3"/>
<dbReference type="PROSITE" id="PS50112">
    <property type="entry name" value="PAS"/>
    <property type="match status" value="1"/>
</dbReference>
<accession>A0A544T8X3</accession>
<keyword evidence="5" id="KW-0804">Transcription</keyword>
<evidence type="ECO:0000259" key="6">
    <source>
        <dbReference type="PROSITE" id="PS50045"/>
    </source>
</evidence>
<dbReference type="InterPro" id="IPR009057">
    <property type="entry name" value="Homeodomain-like_sf"/>
</dbReference>
<evidence type="ECO:0000259" key="7">
    <source>
        <dbReference type="PROSITE" id="PS50112"/>
    </source>
</evidence>
<dbReference type="GO" id="GO:0005524">
    <property type="term" value="F:ATP binding"/>
    <property type="evidence" value="ECO:0007669"/>
    <property type="project" value="UniProtKB-KW"/>
</dbReference>
<dbReference type="PROSITE" id="PS00676">
    <property type="entry name" value="SIGMA54_INTERACT_2"/>
    <property type="match status" value="1"/>
</dbReference>
<dbReference type="InterPro" id="IPR027417">
    <property type="entry name" value="P-loop_NTPase"/>
</dbReference>
<dbReference type="InterPro" id="IPR025944">
    <property type="entry name" value="Sigma_54_int_dom_CS"/>
</dbReference>
<dbReference type="InterPro" id="IPR025662">
    <property type="entry name" value="Sigma_54_int_dom_ATP-bd_1"/>
</dbReference>
<dbReference type="Proteomes" id="UP000317316">
    <property type="component" value="Unassembled WGS sequence"/>
</dbReference>
<evidence type="ECO:0000256" key="1">
    <source>
        <dbReference type="ARBA" id="ARBA00022741"/>
    </source>
</evidence>
<proteinExistence type="predicted"/>
<keyword evidence="9" id="KW-1185">Reference proteome</keyword>
<dbReference type="EMBL" id="VDGH01000005">
    <property type="protein sequence ID" value="TQR13909.1"/>
    <property type="molecule type" value="Genomic_DNA"/>
</dbReference>
<keyword evidence="4" id="KW-0238">DNA-binding</keyword>
<organism evidence="8 9">
    <name type="scientific">Psychrobacillus lasiicapitis</name>
    <dbReference type="NCBI Taxonomy" id="1636719"/>
    <lineage>
        <taxon>Bacteria</taxon>
        <taxon>Bacillati</taxon>
        <taxon>Bacillota</taxon>
        <taxon>Bacilli</taxon>
        <taxon>Bacillales</taxon>
        <taxon>Bacillaceae</taxon>
        <taxon>Psychrobacillus</taxon>
    </lineage>
</organism>
<dbReference type="SUPFAM" id="SSF46689">
    <property type="entry name" value="Homeodomain-like"/>
    <property type="match status" value="1"/>
</dbReference>
<protein>
    <submittedName>
        <fullName evidence="8">AAA family ATPase</fullName>
    </submittedName>
</protein>
<dbReference type="InterPro" id="IPR025943">
    <property type="entry name" value="Sigma_54_int_dom_ATP-bd_2"/>
</dbReference>
<dbReference type="PANTHER" id="PTHR32071:SF57">
    <property type="entry name" value="C4-DICARBOXYLATE TRANSPORT TRANSCRIPTIONAL REGULATORY PROTEIN DCTD"/>
    <property type="match status" value="1"/>
</dbReference>
<dbReference type="OrthoDB" id="9771372at2"/>
<dbReference type="PROSITE" id="PS00675">
    <property type="entry name" value="SIGMA54_INTERACT_1"/>
    <property type="match status" value="1"/>
</dbReference>
<dbReference type="Gene3D" id="1.10.8.60">
    <property type="match status" value="1"/>
</dbReference>
<comment type="caution">
    <text evidence="8">The sequence shown here is derived from an EMBL/GenBank/DDBJ whole genome shotgun (WGS) entry which is preliminary data.</text>
</comment>
<evidence type="ECO:0000313" key="8">
    <source>
        <dbReference type="EMBL" id="TQR13909.1"/>
    </source>
</evidence>
<evidence type="ECO:0000256" key="4">
    <source>
        <dbReference type="ARBA" id="ARBA00023125"/>
    </source>
</evidence>
<dbReference type="SMART" id="SM00382">
    <property type="entry name" value="AAA"/>
    <property type="match status" value="1"/>
</dbReference>
<dbReference type="FunFam" id="3.40.50.300:FF:000006">
    <property type="entry name" value="DNA-binding transcriptional regulator NtrC"/>
    <property type="match status" value="1"/>
</dbReference>
<dbReference type="GO" id="GO:0006355">
    <property type="term" value="P:regulation of DNA-templated transcription"/>
    <property type="evidence" value="ECO:0007669"/>
    <property type="project" value="InterPro"/>
</dbReference>
<evidence type="ECO:0000256" key="2">
    <source>
        <dbReference type="ARBA" id="ARBA00022840"/>
    </source>
</evidence>
<dbReference type="Gene3D" id="3.30.450.20">
    <property type="entry name" value="PAS domain"/>
    <property type="match status" value="1"/>
</dbReference>
<dbReference type="Pfam" id="PF25601">
    <property type="entry name" value="AAA_lid_14"/>
    <property type="match status" value="1"/>
</dbReference>
<keyword evidence="1" id="KW-0547">Nucleotide-binding</keyword>
<dbReference type="Pfam" id="PF13188">
    <property type="entry name" value="PAS_8"/>
    <property type="match status" value="1"/>
</dbReference>
<dbReference type="Pfam" id="PF00158">
    <property type="entry name" value="Sigma54_activat"/>
    <property type="match status" value="1"/>
</dbReference>
<dbReference type="PROSITE" id="PS50045">
    <property type="entry name" value="SIGMA54_INTERACT_4"/>
    <property type="match status" value="1"/>
</dbReference>
<dbReference type="InterPro" id="IPR002078">
    <property type="entry name" value="Sigma_54_int"/>
</dbReference>
<dbReference type="InterPro" id="IPR035965">
    <property type="entry name" value="PAS-like_dom_sf"/>
</dbReference>
<evidence type="ECO:0000313" key="9">
    <source>
        <dbReference type="Proteomes" id="UP000317316"/>
    </source>
</evidence>
<dbReference type="SMART" id="SM00091">
    <property type="entry name" value="PAS"/>
    <property type="match status" value="1"/>
</dbReference>
<feature type="domain" description="Sigma-54 factor interaction" evidence="6">
    <location>
        <begin position="142"/>
        <end position="364"/>
    </location>
</feature>
<gene>
    <name evidence="8" type="ORF">FG382_09880</name>
</gene>
<dbReference type="PANTHER" id="PTHR32071">
    <property type="entry name" value="TRANSCRIPTIONAL REGULATORY PROTEIN"/>
    <property type="match status" value="1"/>
</dbReference>